<dbReference type="Gene3D" id="3.90.930.60">
    <property type="match status" value="1"/>
</dbReference>
<feature type="domain" description="YcaO" evidence="1">
    <location>
        <begin position="391"/>
        <end position="752"/>
    </location>
</feature>
<dbReference type="Gene3D" id="3.30.160.660">
    <property type="match status" value="1"/>
</dbReference>
<dbReference type="RefSeq" id="WP_079573993.1">
    <property type="nucleotide sequence ID" value="NZ_LT670818.1"/>
</dbReference>
<proteinExistence type="predicted"/>
<protein>
    <submittedName>
        <fullName evidence="2">Ribosomal protein S12 methylthiotransferase accessory factor</fullName>
    </submittedName>
</protein>
<dbReference type="GO" id="GO:0005840">
    <property type="term" value="C:ribosome"/>
    <property type="evidence" value="ECO:0007669"/>
    <property type="project" value="UniProtKB-KW"/>
</dbReference>
<dbReference type="AlphaFoldDB" id="A0A1M5R764"/>
<dbReference type="InterPro" id="IPR027624">
    <property type="entry name" value="TOMM_cyclo_SagD"/>
</dbReference>
<keyword evidence="2" id="KW-0689">Ribosomal protein</keyword>
<dbReference type="OrthoDB" id="2379922at2"/>
<name>A0A1M5R764_9BRAD</name>
<dbReference type="Gene3D" id="3.30.1330.230">
    <property type="match status" value="2"/>
</dbReference>
<dbReference type="InterPro" id="IPR003776">
    <property type="entry name" value="YcaO-like_dom"/>
</dbReference>
<sequence length="752" mass="82747">MTANRKTTSARQAGKNVPQFAPNFTVYVLPPDVVCLYSEDRKFFLHGELYCAIASAIAKGGKSFRELTGELERSFPSNKIEEGFKRLMERRYIVPASPASATPVAGFWASLGLPPGMAEQNLDNCRVRVQAIDVKGGRELTAALSELGVRIVTRSPDLTVTLVNDYLERRLAELNQQRVTEGSRWLLVQPSGAFPLVGPVFTPGESACWTCLFDRMIRNREVKGFLDRGPARAVAASPLARNAVGQSAIQLAAIEIAKAVATDFRTELGDHIVSLDLLGSTIAKHYVAARPQCPTCGRKKLLDPRRAPEPIALGAGDKLVMTSGGYRTVASRTTVARFRKHVSPLTGVVTRLERIEADLPMNTNFYAAHNFSAPAQNVNQLRAGLTGGSFGKGSTAEQGEASALMEAIERYSGIFQGDEIRMTRRFTDFPPGDAILPNDVLLFSDAQTVADQTSSEDSHETQLAPPPFDPAARIEWSPVWSLRDQRFKYLPTSLLYFFYGGPAAFQADSNGCAAGNTLEEAIVQGFLELVERDSYAIWWYNRSQRTEVDLSQFDDSYVRDLQTQLAETGRKLWVLDITSDLGVPTYVAILHWMQNGQENIEFGSGAHFDKRIALLRALTELNQFLSIGLMGGGTGEKASLDGINPLRLSEHPFLIPGGKPIQLETNKPVPLHNTREQVDACVGIAARAGHDFLVLNQTRPDVGVNVVRVIVPGLRHFYRRFAPGRLYDVPIKLGLLDRPLPENELTSFLPHT</sequence>
<organism evidence="2 3">
    <name type="scientific">Bradyrhizobium erythrophlei</name>
    <dbReference type="NCBI Taxonomy" id="1437360"/>
    <lineage>
        <taxon>Bacteria</taxon>
        <taxon>Pseudomonadati</taxon>
        <taxon>Pseudomonadota</taxon>
        <taxon>Alphaproteobacteria</taxon>
        <taxon>Hyphomicrobiales</taxon>
        <taxon>Nitrobacteraceae</taxon>
        <taxon>Bradyrhizobium</taxon>
    </lineage>
</organism>
<dbReference type="PANTHER" id="PTHR37809:SF1">
    <property type="entry name" value="RIBOSOMAL PROTEIN S12 METHYLTHIOTRANSFERASE ACCESSORY FACTOR YCAO"/>
    <property type="match status" value="1"/>
</dbReference>
<accession>A0A1M5R764</accession>
<keyword evidence="2" id="KW-0687">Ribonucleoprotein</keyword>
<dbReference type="NCBIfam" id="TIGR03882">
    <property type="entry name" value="cyclo_dehyd_2"/>
    <property type="match status" value="1"/>
</dbReference>
<evidence type="ECO:0000259" key="1">
    <source>
        <dbReference type="PROSITE" id="PS51664"/>
    </source>
</evidence>
<dbReference type="NCBIfam" id="TIGR03604">
    <property type="entry name" value="TOMM_cyclo_SagD"/>
    <property type="match status" value="1"/>
</dbReference>
<reference evidence="2 3" key="1">
    <citation type="submission" date="2016-11" db="EMBL/GenBank/DDBJ databases">
        <authorList>
            <person name="Jaros S."/>
            <person name="Januszkiewicz K."/>
            <person name="Wedrychowicz H."/>
        </authorList>
    </citation>
    <scope>NUCLEOTIDE SEQUENCE [LARGE SCALE GENOMIC DNA]</scope>
    <source>
        <strain evidence="2 3">GAS242</strain>
    </source>
</reference>
<gene>
    <name evidence="2" type="ORF">SAMN05444169_6366</name>
</gene>
<evidence type="ECO:0000313" key="3">
    <source>
        <dbReference type="Proteomes" id="UP000190675"/>
    </source>
</evidence>
<dbReference type="GO" id="GO:0016740">
    <property type="term" value="F:transferase activity"/>
    <property type="evidence" value="ECO:0007669"/>
    <property type="project" value="UniProtKB-KW"/>
</dbReference>
<dbReference type="PANTHER" id="PTHR37809">
    <property type="entry name" value="RIBOSOMAL PROTEIN S12 METHYLTHIOTRANSFERASE ACCESSORY FACTOR YCAO"/>
    <property type="match status" value="1"/>
</dbReference>
<dbReference type="NCBIfam" id="TIGR00702">
    <property type="entry name" value="YcaO-type kinase domain"/>
    <property type="match status" value="1"/>
</dbReference>
<dbReference type="PROSITE" id="PS51664">
    <property type="entry name" value="YCAO"/>
    <property type="match status" value="1"/>
</dbReference>
<dbReference type="Pfam" id="PF02624">
    <property type="entry name" value="YcaO"/>
    <property type="match status" value="1"/>
</dbReference>
<dbReference type="EMBL" id="LT670818">
    <property type="protein sequence ID" value="SHH21703.1"/>
    <property type="molecule type" value="Genomic_DNA"/>
</dbReference>
<evidence type="ECO:0000313" key="2">
    <source>
        <dbReference type="EMBL" id="SHH21703.1"/>
    </source>
</evidence>
<dbReference type="Gene3D" id="3.40.50.720">
    <property type="entry name" value="NAD(P)-binding Rossmann-like Domain"/>
    <property type="match status" value="1"/>
</dbReference>
<dbReference type="Gene3D" id="3.30.40.250">
    <property type="match status" value="1"/>
</dbReference>
<keyword evidence="2" id="KW-0808">Transferase</keyword>
<dbReference type="Proteomes" id="UP000190675">
    <property type="component" value="Chromosome I"/>
</dbReference>
<dbReference type="InterPro" id="IPR022291">
    <property type="entry name" value="Bacteriocin_synth_cyclodeHase"/>
</dbReference>